<evidence type="ECO:0000256" key="1">
    <source>
        <dbReference type="ARBA" id="ARBA00023122"/>
    </source>
</evidence>
<reference evidence="4 5" key="1">
    <citation type="submission" date="2015-08" db="EMBL/GenBank/DDBJ databases">
        <title>The complete genome sequence of Bacillus beveridgei MLTeJB.</title>
        <authorList>
            <person name="Hanson T.E."/>
            <person name="Mesa C."/>
            <person name="Basesman S.M."/>
            <person name="Oremland R.S."/>
        </authorList>
    </citation>
    <scope>NUCLEOTIDE SEQUENCE [LARGE SCALE GENOMIC DNA]</scope>
    <source>
        <strain evidence="4 5">MLTeJB</strain>
    </source>
</reference>
<dbReference type="InterPro" id="IPR051257">
    <property type="entry name" value="Diverse_CBS-Domain"/>
</dbReference>
<dbReference type="STRING" id="632773.BBEV_1346"/>
<proteinExistence type="predicted"/>
<dbReference type="EMBL" id="CP012502">
    <property type="protein sequence ID" value="AOM82709.1"/>
    <property type="molecule type" value="Genomic_DNA"/>
</dbReference>
<accession>A0A1D7QUP3</accession>
<feature type="domain" description="CBS" evidence="3">
    <location>
        <begin position="18"/>
        <end position="79"/>
    </location>
</feature>
<gene>
    <name evidence="4" type="ORF">BBEV_1346</name>
</gene>
<keyword evidence="1 2" id="KW-0129">CBS domain</keyword>
<dbReference type="PATRIC" id="fig|632773.3.peg.1421"/>
<name>A0A1D7QUP3_9BACI</name>
<dbReference type="RefSeq" id="WP_069364768.1">
    <property type="nucleotide sequence ID" value="NZ_CP012502.1"/>
</dbReference>
<dbReference type="Pfam" id="PF00571">
    <property type="entry name" value="CBS"/>
    <property type="match status" value="2"/>
</dbReference>
<dbReference type="PROSITE" id="PS51371">
    <property type="entry name" value="CBS"/>
    <property type="match status" value="1"/>
</dbReference>
<dbReference type="OrthoDB" id="2375431at2"/>
<evidence type="ECO:0000313" key="5">
    <source>
        <dbReference type="Proteomes" id="UP000094463"/>
    </source>
</evidence>
<dbReference type="SUPFAM" id="SSF54631">
    <property type="entry name" value="CBS-domain pair"/>
    <property type="match status" value="1"/>
</dbReference>
<dbReference type="Proteomes" id="UP000094463">
    <property type="component" value="Chromosome"/>
</dbReference>
<dbReference type="AlphaFoldDB" id="A0A1D7QUP3"/>
<protein>
    <submittedName>
        <fullName evidence="4">CBS domain containing protein</fullName>
    </submittedName>
</protein>
<dbReference type="CDD" id="cd04643">
    <property type="entry name" value="CBS_pair_bac"/>
    <property type="match status" value="1"/>
</dbReference>
<evidence type="ECO:0000256" key="2">
    <source>
        <dbReference type="PROSITE-ProRule" id="PRU00703"/>
    </source>
</evidence>
<dbReference type="InterPro" id="IPR048125">
    <property type="entry name" value="CBS_CbpB"/>
</dbReference>
<organism evidence="4 5">
    <name type="scientific">Salisediminibacterium beveridgei</name>
    <dbReference type="NCBI Taxonomy" id="632773"/>
    <lineage>
        <taxon>Bacteria</taxon>
        <taxon>Bacillati</taxon>
        <taxon>Bacillota</taxon>
        <taxon>Bacilli</taxon>
        <taxon>Bacillales</taxon>
        <taxon>Bacillaceae</taxon>
        <taxon>Salisediminibacterium</taxon>
    </lineage>
</organism>
<dbReference type="Gene3D" id="3.10.580.10">
    <property type="entry name" value="CBS-domain"/>
    <property type="match status" value="1"/>
</dbReference>
<dbReference type="InterPro" id="IPR000644">
    <property type="entry name" value="CBS_dom"/>
</dbReference>
<dbReference type="InterPro" id="IPR046342">
    <property type="entry name" value="CBS_dom_sf"/>
</dbReference>
<evidence type="ECO:0000313" key="4">
    <source>
        <dbReference type="EMBL" id="AOM82709.1"/>
    </source>
</evidence>
<dbReference type="PANTHER" id="PTHR43080">
    <property type="entry name" value="CBS DOMAIN-CONTAINING PROTEIN CBSX3, MITOCHONDRIAL"/>
    <property type="match status" value="1"/>
</dbReference>
<dbReference type="KEGG" id="bbev:BBEV_1346"/>
<dbReference type="NCBIfam" id="NF041630">
    <property type="entry name" value="CBS_CbpB"/>
    <property type="match status" value="1"/>
</dbReference>
<keyword evidence="5" id="KW-1185">Reference proteome</keyword>
<sequence>MHNTKEQDLLNIGIERFIIPAEDVAHVQPDNSLEHALLVLVKSGYTAIPVLTTSYELCGLISKAQILDEILGIERMEPERLSQFLVRDMMTEDVASVVTTSTLERVMTVSINYPFVCVVNENGAFDGIITRSKLLAHLNGYLHEQRRLSNLDSNRDD</sequence>
<dbReference type="PANTHER" id="PTHR43080:SF30">
    <property type="entry name" value="CYCLIC DI-AMP RECEPTOR B"/>
    <property type="match status" value="1"/>
</dbReference>
<evidence type="ECO:0000259" key="3">
    <source>
        <dbReference type="PROSITE" id="PS51371"/>
    </source>
</evidence>